<keyword evidence="5" id="KW-1185">Reference proteome</keyword>
<dbReference type="InterPro" id="IPR001647">
    <property type="entry name" value="HTH_TetR"/>
</dbReference>
<evidence type="ECO:0000259" key="3">
    <source>
        <dbReference type="PROSITE" id="PS50977"/>
    </source>
</evidence>
<reference evidence="4" key="1">
    <citation type="submission" date="2023-03" db="EMBL/GenBank/DDBJ databases">
        <title>Actinorhabdospora filicis NBRC 111898.</title>
        <authorList>
            <person name="Ichikawa N."/>
            <person name="Sato H."/>
            <person name="Tonouchi N."/>
        </authorList>
    </citation>
    <scope>NUCLEOTIDE SEQUENCE</scope>
    <source>
        <strain evidence="4">NBRC 111898</strain>
    </source>
</reference>
<dbReference type="PROSITE" id="PS50977">
    <property type="entry name" value="HTH_TETR_2"/>
    <property type="match status" value="1"/>
</dbReference>
<dbReference type="PANTHER" id="PTHR30055">
    <property type="entry name" value="HTH-TYPE TRANSCRIPTIONAL REGULATOR RUTR"/>
    <property type="match status" value="1"/>
</dbReference>
<dbReference type="InterPro" id="IPR009057">
    <property type="entry name" value="Homeodomain-like_sf"/>
</dbReference>
<dbReference type="Gene3D" id="1.10.10.60">
    <property type="entry name" value="Homeodomain-like"/>
    <property type="match status" value="1"/>
</dbReference>
<dbReference type="SUPFAM" id="SSF48498">
    <property type="entry name" value="Tetracyclin repressor-like, C-terminal domain"/>
    <property type="match status" value="1"/>
</dbReference>
<dbReference type="InterPro" id="IPR041678">
    <property type="entry name" value="TetR_C_16"/>
</dbReference>
<proteinExistence type="predicted"/>
<evidence type="ECO:0000256" key="2">
    <source>
        <dbReference type="PROSITE-ProRule" id="PRU00335"/>
    </source>
</evidence>
<organism evidence="4 5">
    <name type="scientific">Actinorhabdospora filicis</name>
    <dbReference type="NCBI Taxonomy" id="1785913"/>
    <lineage>
        <taxon>Bacteria</taxon>
        <taxon>Bacillati</taxon>
        <taxon>Actinomycetota</taxon>
        <taxon>Actinomycetes</taxon>
        <taxon>Micromonosporales</taxon>
        <taxon>Micromonosporaceae</taxon>
        <taxon>Actinorhabdospora</taxon>
    </lineage>
</organism>
<comment type="caution">
    <text evidence="4">The sequence shown here is derived from an EMBL/GenBank/DDBJ whole genome shotgun (WGS) entry which is preliminary data.</text>
</comment>
<dbReference type="RefSeq" id="WP_285660579.1">
    <property type="nucleotide sequence ID" value="NZ_BSTX01000001.1"/>
</dbReference>
<keyword evidence="1 2" id="KW-0238">DNA-binding</keyword>
<dbReference type="Pfam" id="PF17920">
    <property type="entry name" value="TetR_C_16"/>
    <property type="match status" value="1"/>
</dbReference>
<dbReference type="Pfam" id="PF00440">
    <property type="entry name" value="TetR_N"/>
    <property type="match status" value="1"/>
</dbReference>
<dbReference type="PANTHER" id="PTHR30055:SF235">
    <property type="entry name" value="TRANSCRIPTIONAL REGULATORY PROTEIN"/>
    <property type="match status" value="1"/>
</dbReference>
<evidence type="ECO:0000313" key="4">
    <source>
        <dbReference type="EMBL" id="GLZ75339.1"/>
    </source>
</evidence>
<protein>
    <submittedName>
        <fullName evidence="4">TetR family transcriptional regulator</fullName>
    </submittedName>
</protein>
<dbReference type="GO" id="GO:0003700">
    <property type="term" value="F:DNA-binding transcription factor activity"/>
    <property type="evidence" value="ECO:0007669"/>
    <property type="project" value="TreeGrafter"/>
</dbReference>
<dbReference type="AlphaFoldDB" id="A0A9W6SH59"/>
<dbReference type="InterPro" id="IPR050109">
    <property type="entry name" value="HTH-type_TetR-like_transc_reg"/>
</dbReference>
<sequence>MSNGRTGRRKGNPDTRAQILDAARDAFAEVGFDRATIREIARRADVDPALVHHYFGSKDKLLLATIDAPFDPGKVLPGIIGPGLDGVGERLVRAFVGVWDGPAGARGSVLLRSALSHPLMLRLLREFLISRILRVAVRELGVEIDHAPFRGSLVASQLLGLALTRYILKVEPMVDAPPEAVVAMVGPTIQRYIEGPLPDSAP</sequence>
<feature type="domain" description="HTH tetR-type" evidence="3">
    <location>
        <begin position="13"/>
        <end position="73"/>
    </location>
</feature>
<dbReference type="InterPro" id="IPR036271">
    <property type="entry name" value="Tet_transcr_reg_TetR-rel_C_sf"/>
</dbReference>
<dbReference type="EMBL" id="BSTX01000001">
    <property type="protein sequence ID" value="GLZ75339.1"/>
    <property type="molecule type" value="Genomic_DNA"/>
</dbReference>
<dbReference type="Proteomes" id="UP001165079">
    <property type="component" value="Unassembled WGS sequence"/>
</dbReference>
<dbReference type="Gene3D" id="1.10.357.10">
    <property type="entry name" value="Tetracycline Repressor, domain 2"/>
    <property type="match status" value="1"/>
</dbReference>
<dbReference type="GO" id="GO:0000976">
    <property type="term" value="F:transcription cis-regulatory region binding"/>
    <property type="evidence" value="ECO:0007669"/>
    <property type="project" value="TreeGrafter"/>
</dbReference>
<name>A0A9W6SH59_9ACTN</name>
<feature type="DNA-binding region" description="H-T-H motif" evidence="2">
    <location>
        <begin position="36"/>
        <end position="55"/>
    </location>
</feature>
<dbReference type="SUPFAM" id="SSF46689">
    <property type="entry name" value="Homeodomain-like"/>
    <property type="match status" value="1"/>
</dbReference>
<accession>A0A9W6SH59</accession>
<gene>
    <name evidence="4" type="ORF">Afil01_01460</name>
</gene>
<evidence type="ECO:0000313" key="5">
    <source>
        <dbReference type="Proteomes" id="UP001165079"/>
    </source>
</evidence>
<evidence type="ECO:0000256" key="1">
    <source>
        <dbReference type="ARBA" id="ARBA00023125"/>
    </source>
</evidence>
<dbReference type="PRINTS" id="PR00455">
    <property type="entry name" value="HTHTETR"/>
</dbReference>